<feature type="domain" description="Exostosin GT47" evidence="4">
    <location>
        <begin position="105"/>
        <end position="440"/>
    </location>
</feature>
<dbReference type="GO" id="GO:0000139">
    <property type="term" value="C:Golgi membrane"/>
    <property type="evidence" value="ECO:0007669"/>
    <property type="project" value="UniProtKB-SubCell"/>
</dbReference>
<evidence type="ECO:0000256" key="1">
    <source>
        <dbReference type="ARBA" id="ARBA00004323"/>
    </source>
</evidence>
<dbReference type="AlphaFoldDB" id="A0AAV1IGK2"/>
<evidence type="ECO:0000313" key="6">
    <source>
        <dbReference type="Proteomes" id="UP001314263"/>
    </source>
</evidence>
<sequence length="501" mass="57308">MRVGRSGGRPRGRIAFPHSRRKQGVMCSTRRVQLALLALCLGLCGRGAHGWIPRRGRGQAQLTPVAAGNRHLKSHPHASGGGLPHQEAYHSRAVHEHISVPKSFVYVYDMPSKFNTDILDLPTIWHPEQYDIDQVLHKHLTKSPVNTQVGEEAKVFYIPVFLGRYFNAAWQKYSDPSDAWLINKECHGLDEVECWAEKWKVAENRTSDLVREAIAHVRDSHPYWNASGGADHFMVFSYDHGKCEMAKALQFEEFGKMFSVQAYGSLVYRSDAKVQAVDRGDSYQWHGPSTWACYRPDADVLVPVFSPYSRGGIVSPFSGERNISLLMRFDYPLTDGKSLVAHHGHRIRKELMDYWEDNKLEGSDLGLRSTKETEDDMRRSLFCVCPPGNTQDSARVWRAIIFGCIPVTFFRAYDLPFQRHMGLPYSDFVLNIQPDDYQQLNEKIQFFLDNPVRLRYMQEALERHQRLFVWDETGDGGIYTLVEKELALRAQTLGDVKSIMT</sequence>
<dbReference type="GO" id="GO:0016757">
    <property type="term" value="F:glycosyltransferase activity"/>
    <property type="evidence" value="ECO:0007669"/>
    <property type="project" value="InterPro"/>
</dbReference>
<accession>A0AAV1IGK2</accession>
<keyword evidence="6" id="KW-1185">Reference proteome</keyword>
<evidence type="ECO:0000259" key="4">
    <source>
        <dbReference type="Pfam" id="PF03016"/>
    </source>
</evidence>
<comment type="similarity">
    <text evidence="2">Belongs to the glycosyltransferase 47 family.</text>
</comment>
<protein>
    <recommendedName>
        <fullName evidence="4">Exostosin GT47 domain-containing protein</fullName>
    </recommendedName>
</protein>
<gene>
    <name evidence="5" type="ORF">CVIRNUC_009656</name>
</gene>
<dbReference type="Proteomes" id="UP001314263">
    <property type="component" value="Unassembled WGS sequence"/>
</dbReference>
<evidence type="ECO:0000313" key="5">
    <source>
        <dbReference type="EMBL" id="CAK0786443.1"/>
    </source>
</evidence>
<proteinExistence type="inferred from homology"/>
<reference evidence="5 6" key="1">
    <citation type="submission" date="2023-10" db="EMBL/GenBank/DDBJ databases">
        <authorList>
            <person name="Maclean D."/>
            <person name="Macfadyen A."/>
        </authorList>
    </citation>
    <scope>NUCLEOTIDE SEQUENCE [LARGE SCALE GENOMIC DNA]</scope>
</reference>
<dbReference type="EMBL" id="CAUYUE010000014">
    <property type="protein sequence ID" value="CAK0786443.1"/>
    <property type="molecule type" value="Genomic_DNA"/>
</dbReference>
<dbReference type="InterPro" id="IPR004263">
    <property type="entry name" value="Exostosin"/>
</dbReference>
<dbReference type="PANTHER" id="PTHR11062">
    <property type="entry name" value="EXOSTOSIN HEPARAN SULFATE GLYCOSYLTRANSFERASE -RELATED"/>
    <property type="match status" value="1"/>
</dbReference>
<evidence type="ECO:0000256" key="2">
    <source>
        <dbReference type="ARBA" id="ARBA00010271"/>
    </source>
</evidence>
<organism evidence="5 6">
    <name type="scientific">Coccomyxa viridis</name>
    <dbReference type="NCBI Taxonomy" id="1274662"/>
    <lineage>
        <taxon>Eukaryota</taxon>
        <taxon>Viridiplantae</taxon>
        <taxon>Chlorophyta</taxon>
        <taxon>core chlorophytes</taxon>
        <taxon>Trebouxiophyceae</taxon>
        <taxon>Trebouxiophyceae incertae sedis</taxon>
        <taxon>Coccomyxaceae</taxon>
        <taxon>Coccomyxa</taxon>
    </lineage>
</organism>
<dbReference type="Pfam" id="PF03016">
    <property type="entry name" value="Exostosin_GT47"/>
    <property type="match status" value="1"/>
</dbReference>
<name>A0AAV1IGK2_9CHLO</name>
<dbReference type="PANTHER" id="PTHR11062:SF268">
    <property type="entry name" value="FAMILY PROTEIN, PUTATIVE, EXPRESSED-RELATED"/>
    <property type="match status" value="1"/>
</dbReference>
<dbReference type="InterPro" id="IPR040911">
    <property type="entry name" value="Exostosin_GT47"/>
</dbReference>
<comment type="caution">
    <text evidence="5">The sequence shown here is derived from an EMBL/GenBank/DDBJ whole genome shotgun (WGS) entry which is preliminary data.</text>
</comment>
<comment type="subcellular location">
    <subcellularLocation>
        <location evidence="1">Golgi apparatus membrane</location>
        <topology evidence="1">Single-pass type II membrane protein</topology>
    </subcellularLocation>
</comment>
<keyword evidence="3" id="KW-0333">Golgi apparatus</keyword>
<evidence type="ECO:0000256" key="3">
    <source>
        <dbReference type="ARBA" id="ARBA00023034"/>
    </source>
</evidence>